<dbReference type="PROSITE" id="PS51257">
    <property type="entry name" value="PROKAR_LIPOPROTEIN"/>
    <property type="match status" value="1"/>
</dbReference>
<feature type="signal peptide" evidence="4">
    <location>
        <begin position="1"/>
        <end position="25"/>
    </location>
</feature>
<gene>
    <name evidence="7" type="ORF">FHX40_0530</name>
</gene>
<dbReference type="Pfam" id="PF12849">
    <property type="entry name" value="PBP_like_2"/>
    <property type="match status" value="1"/>
</dbReference>
<dbReference type="GO" id="GO:0042301">
    <property type="term" value="F:phosphate ion binding"/>
    <property type="evidence" value="ECO:0007669"/>
    <property type="project" value="UniProtKB-UniRule"/>
</dbReference>
<accession>A0A543ITJ6</accession>
<dbReference type="InterPro" id="IPR011862">
    <property type="entry name" value="Phos-bd"/>
</dbReference>
<dbReference type="Proteomes" id="UP000319213">
    <property type="component" value="Unassembled WGS sequence"/>
</dbReference>
<dbReference type="Gene3D" id="3.40.190.10">
    <property type="entry name" value="Periplasmic binding protein-like II"/>
    <property type="match status" value="2"/>
</dbReference>
<sequence>MTSGQRRLSAMTAATFLIALTAACGGGGGTDTPRTEETGGGAAAQQLSGQINSDGSSTVGPLTTAAYEFFAEQQPQVQVAVGTSGTGGGFEKFCNGETDIQNASRPIKDEEKAACAAKGITYTELTVATDALTVVVNKENTWAKCLTVEQLKKMWEPAAEGKVKSWKDVDPKFPDEPLALAGPGTDSGTFDYFTDEINGEEGASRKDYSASENDNDIVAAVAGAKGGLGYFGFTYFEENQDKLAAVEIDAGNGCVAPSVQTAQDGSYTPLSRPLFVYVKNESMKRPEVKAFVEFYANNINRIATDAKFIPLNAEQEAKLKSAVQALSAS</sequence>
<dbReference type="PANTHER" id="PTHR30570">
    <property type="entry name" value="PERIPLASMIC PHOSPHATE BINDING COMPONENT OF PHOSPHATE ABC TRANSPORTER"/>
    <property type="match status" value="1"/>
</dbReference>
<feature type="chain" id="PRO_5027150974" description="Phosphate-binding protein" evidence="4">
    <location>
        <begin position="26"/>
        <end position="329"/>
    </location>
</feature>
<keyword evidence="8" id="KW-1185">Reference proteome</keyword>
<feature type="region of interest" description="Disordered" evidence="5">
    <location>
        <begin position="28"/>
        <end position="56"/>
    </location>
</feature>
<feature type="compositionally biased region" description="Polar residues" evidence="5">
    <location>
        <begin position="45"/>
        <end position="56"/>
    </location>
</feature>
<evidence type="ECO:0000256" key="5">
    <source>
        <dbReference type="SAM" id="MobiDB-lite"/>
    </source>
</evidence>
<dbReference type="InterPro" id="IPR050811">
    <property type="entry name" value="Phosphate_ABC_transporter"/>
</dbReference>
<comment type="function">
    <text evidence="4">Involved in the system for phosphate transport across the cytoplasmic membrane.</text>
</comment>
<comment type="similarity">
    <text evidence="1 4">Belongs to the PstS family.</text>
</comment>
<protein>
    <recommendedName>
        <fullName evidence="4">Phosphate-binding protein</fullName>
    </recommendedName>
</protein>
<dbReference type="InterPro" id="IPR024370">
    <property type="entry name" value="PBP_domain"/>
</dbReference>
<evidence type="ECO:0000256" key="1">
    <source>
        <dbReference type="ARBA" id="ARBA00008725"/>
    </source>
</evidence>
<dbReference type="SUPFAM" id="SSF53850">
    <property type="entry name" value="Periplasmic binding protein-like II"/>
    <property type="match status" value="1"/>
</dbReference>
<dbReference type="NCBIfam" id="TIGR02136">
    <property type="entry name" value="ptsS_2"/>
    <property type="match status" value="1"/>
</dbReference>
<reference evidence="7 8" key="1">
    <citation type="submission" date="2019-06" db="EMBL/GenBank/DDBJ databases">
        <title>Sequencing the genomes of 1000 actinobacteria strains.</title>
        <authorList>
            <person name="Klenk H.-P."/>
        </authorList>
    </citation>
    <scope>NUCLEOTIDE SEQUENCE [LARGE SCALE GENOMIC DNA]</scope>
    <source>
        <strain evidence="7 8">DSM 43186</strain>
    </source>
</reference>
<evidence type="ECO:0000256" key="2">
    <source>
        <dbReference type="ARBA" id="ARBA00022448"/>
    </source>
</evidence>
<keyword evidence="3 4" id="KW-0732">Signal</keyword>
<keyword evidence="4" id="KW-0592">Phosphate transport</keyword>
<evidence type="ECO:0000256" key="3">
    <source>
        <dbReference type="ARBA" id="ARBA00022729"/>
    </source>
</evidence>
<dbReference type="EMBL" id="VFPQ01000001">
    <property type="protein sequence ID" value="TQM73872.1"/>
    <property type="molecule type" value="Genomic_DNA"/>
</dbReference>
<proteinExistence type="inferred from homology"/>
<dbReference type="GO" id="GO:0006817">
    <property type="term" value="P:phosphate ion transport"/>
    <property type="evidence" value="ECO:0007669"/>
    <property type="project" value="UniProtKB-UniRule"/>
</dbReference>
<evidence type="ECO:0000313" key="8">
    <source>
        <dbReference type="Proteomes" id="UP000319213"/>
    </source>
</evidence>
<comment type="caution">
    <text evidence="7">The sequence shown here is derived from an EMBL/GenBank/DDBJ whole genome shotgun (WGS) entry which is preliminary data.</text>
</comment>
<dbReference type="AlphaFoldDB" id="A0A543ITJ6"/>
<evidence type="ECO:0000313" key="7">
    <source>
        <dbReference type="EMBL" id="TQM73872.1"/>
    </source>
</evidence>
<keyword evidence="2 4" id="KW-0813">Transport</keyword>
<feature type="domain" description="PBP" evidence="6">
    <location>
        <begin position="42"/>
        <end position="296"/>
    </location>
</feature>
<organism evidence="7 8">
    <name type="scientific">Thermopolyspora flexuosa</name>
    <dbReference type="NCBI Taxonomy" id="103836"/>
    <lineage>
        <taxon>Bacteria</taxon>
        <taxon>Bacillati</taxon>
        <taxon>Actinomycetota</taxon>
        <taxon>Actinomycetes</taxon>
        <taxon>Streptosporangiales</taxon>
        <taxon>Streptosporangiaceae</taxon>
        <taxon>Thermopolyspora</taxon>
    </lineage>
</organism>
<name>A0A543ITJ6_9ACTN</name>
<dbReference type="PANTHER" id="PTHR30570:SF1">
    <property type="entry name" value="PHOSPHATE-BINDING PROTEIN PSTS"/>
    <property type="match status" value="1"/>
</dbReference>
<dbReference type="CDD" id="cd13654">
    <property type="entry name" value="PBP2_phosphate_like_2"/>
    <property type="match status" value="1"/>
</dbReference>
<evidence type="ECO:0000256" key="4">
    <source>
        <dbReference type="RuleBase" id="RU367119"/>
    </source>
</evidence>
<evidence type="ECO:0000259" key="6">
    <source>
        <dbReference type="Pfam" id="PF12849"/>
    </source>
</evidence>
<dbReference type="RefSeq" id="WP_211350144.1">
    <property type="nucleotide sequence ID" value="NZ_BMPV01000012.1"/>
</dbReference>